<dbReference type="GO" id="GO:0031267">
    <property type="term" value="F:small GTPase binding"/>
    <property type="evidence" value="ECO:0007669"/>
    <property type="project" value="InterPro"/>
</dbReference>
<feature type="compositionally biased region" description="Basic and acidic residues" evidence="2">
    <location>
        <begin position="246"/>
        <end position="255"/>
    </location>
</feature>
<proteinExistence type="predicted"/>
<keyword evidence="1" id="KW-0175">Coiled coil</keyword>
<dbReference type="EMBL" id="OZ035840">
    <property type="protein sequence ID" value="CAL1588005.1"/>
    <property type="molecule type" value="Genomic_DNA"/>
</dbReference>
<dbReference type="GO" id="GO:0008017">
    <property type="term" value="F:microtubule binding"/>
    <property type="evidence" value="ECO:0007669"/>
    <property type="project" value="InterPro"/>
</dbReference>
<feature type="region of interest" description="Disordered" evidence="2">
    <location>
        <begin position="1"/>
        <end position="23"/>
    </location>
</feature>
<feature type="compositionally biased region" description="Basic and acidic residues" evidence="2">
    <location>
        <begin position="14"/>
        <end position="23"/>
    </location>
</feature>
<dbReference type="AlphaFoldDB" id="A0AAV2KDH9"/>
<feature type="compositionally biased region" description="Basic residues" evidence="2">
    <location>
        <begin position="1"/>
        <end position="13"/>
    </location>
</feature>
<dbReference type="Proteomes" id="UP001497482">
    <property type="component" value="Chromosome 18"/>
</dbReference>
<dbReference type="PANTHER" id="PTHR31543:SF0">
    <property type="entry name" value="DYNEIN REGULATORY COMPLEX SUBUNIT 4"/>
    <property type="match status" value="1"/>
</dbReference>
<evidence type="ECO:0000256" key="2">
    <source>
        <dbReference type="SAM" id="MobiDB-lite"/>
    </source>
</evidence>
<evidence type="ECO:0000313" key="4">
    <source>
        <dbReference type="Proteomes" id="UP001497482"/>
    </source>
</evidence>
<name>A0AAV2KDH9_KNICA</name>
<evidence type="ECO:0000313" key="3">
    <source>
        <dbReference type="EMBL" id="CAL1588005.1"/>
    </source>
</evidence>
<dbReference type="GO" id="GO:0048870">
    <property type="term" value="P:cell motility"/>
    <property type="evidence" value="ECO:0007669"/>
    <property type="project" value="InterPro"/>
</dbReference>
<keyword evidence="4" id="KW-1185">Reference proteome</keyword>
<reference evidence="3 4" key="1">
    <citation type="submission" date="2024-04" db="EMBL/GenBank/DDBJ databases">
        <authorList>
            <person name="Waldvogel A.-M."/>
            <person name="Schoenle A."/>
        </authorList>
    </citation>
    <scope>NUCLEOTIDE SEQUENCE [LARGE SCALE GENOMIC DNA]</scope>
</reference>
<feature type="coiled-coil region" evidence="1">
    <location>
        <begin position="29"/>
        <end position="84"/>
    </location>
</feature>
<dbReference type="PANTHER" id="PTHR31543">
    <property type="entry name" value="DYNEIN REGULATORY COMPLEX SUBUNIT 4"/>
    <property type="match status" value="1"/>
</dbReference>
<accession>A0AAV2KDH9</accession>
<dbReference type="InterPro" id="IPR039308">
    <property type="entry name" value="GAS8"/>
</dbReference>
<evidence type="ECO:0000256" key="1">
    <source>
        <dbReference type="SAM" id="Coils"/>
    </source>
</evidence>
<sequence>MPPKKSPKKQKKGKVTEGDSEKNELWAQMMALREEVEKTKKQKEILQRERDMLTASWEVAERRLEETQAQLRVRRREKEQQENDFLIQSTRLREQLAHVQVEHFNALSELKLEIAASQCCRQEALVRRENQLRQNRAALHRALLERRSEVEKSISNMTRKHEDNVVEMRHDNATVLDQIIESRMKNCQEIIADHRRLLDKELASTYKHILSKIITRFQEVFTDGERDDDEDDEMGNLYMPSQALEPSDKAEDSDD</sequence>
<feature type="region of interest" description="Disordered" evidence="2">
    <location>
        <begin position="223"/>
        <end position="255"/>
    </location>
</feature>
<dbReference type="GO" id="GO:0005874">
    <property type="term" value="C:microtubule"/>
    <property type="evidence" value="ECO:0007669"/>
    <property type="project" value="TreeGrafter"/>
</dbReference>
<protein>
    <recommendedName>
        <fullName evidence="5">Coiled-coil domain-containing protein 153</fullName>
    </recommendedName>
</protein>
<dbReference type="GO" id="GO:0005794">
    <property type="term" value="C:Golgi apparatus"/>
    <property type="evidence" value="ECO:0007669"/>
    <property type="project" value="TreeGrafter"/>
</dbReference>
<evidence type="ECO:0008006" key="5">
    <source>
        <dbReference type="Google" id="ProtNLM"/>
    </source>
</evidence>
<organism evidence="3 4">
    <name type="scientific">Knipowitschia caucasica</name>
    <name type="common">Caucasian dwarf goby</name>
    <name type="synonym">Pomatoschistus caucasicus</name>
    <dbReference type="NCBI Taxonomy" id="637954"/>
    <lineage>
        <taxon>Eukaryota</taxon>
        <taxon>Metazoa</taxon>
        <taxon>Chordata</taxon>
        <taxon>Craniata</taxon>
        <taxon>Vertebrata</taxon>
        <taxon>Euteleostomi</taxon>
        <taxon>Actinopterygii</taxon>
        <taxon>Neopterygii</taxon>
        <taxon>Teleostei</taxon>
        <taxon>Neoteleostei</taxon>
        <taxon>Acanthomorphata</taxon>
        <taxon>Gobiaria</taxon>
        <taxon>Gobiiformes</taxon>
        <taxon>Gobioidei</taxon>
        <taxon>Gobiidae</taxon>
        <taxon>Gobiinae</taxon>
        <taxon>Knipowitschia</taxon>
    </lineage>
</organism>
<feature type="compositionally biased region" description="Acidic residues" evidence="2">
    <location>
        <begin position="225"/>
        <end position="234"/>
    </location>
</feature>
<gene>
    <name evidence="3" type="ORF">KC01_LOCUS17888</name>
</gene>